<dbReference type="AlphaFoldDB" id="A0A9K3IEB5"/>
<comment type="caution">
    <text evidence="2">The sequence shown here is derived from an EMBL/GenBank/DDBJ whole genome shotgun (WGS) entry which is preliminary data.</text>
</comment>
<evidence type="ECO:0000313" key="2">
    <source>
        <dbReference type="EMBL" id="KAF5795313.1"/>
    </source>
</evidence>
<accession>A0A9K3IEB5</accession>
<dbReference type="Gramene" id="mRNA:HanXRQr2_Chr08g0338151">
    <property type="protein sequence ID" value="CDS:HanXRQr2_Chr08g0338151.1"/>
    <property type="gene ID" value="HanXRQr2_Chr08g0338151"/>
</dbReference>
<feature type="compositionally biased region" description="Polar residues" evidence="1">
    <location>
        <begin position="139"/>
        <end position="149"/>
    </location>
</feature>
<reference evidence="2" key="2">
    <citation type="submission" date="2020-06" db="EMBL/GenBank/DDBJ databases">
        <title>Helianthus annuus Genome sequencing and assembly Release 2.</title>
        <authorList>
            <person name="Gouzy J."/>
            <person name="Langlade N."/>
            <person name="Munos S."/>
        </authorList>
    </citation>
    <scope>NUCLEOTIDE SEQUENCE</scope>
    <source>
        <tissue evidence="2">Leaves</tissue>
    </source>
</reference>
<feature type="region of interest" description="Disordered" evidence="1">
    <location>
        <begin position="1"/>
        <end position="183"/>
    </location>
</feature>
<protein>
    <submittedName>
        <fullName evidence="2">Uncharacterized protein</fullName>
    </submittedName>
</protein>
<name>A0A9K3IEB5_HELAN</name>
<keyword evidence="3" id="KW-1185">Reference proteome</keyword>
<feature type="compositionally biased region" description="Acidic residues" evidence="1">
    <location>
        <begin position="73"/>
        <end position="85"/>
    </location>
</feature>
<gene>
    <name evidence="2" type="ORF">HanXRQr2_Chr08g0338151</name>
</gene>
<organism evidence="2 3">
    <name type="scientific">Helianthus annuus</name>
    <name type="common">Common sunflower</name>
    <dbReference type="NCBI Taxonomy" id="4232"/>
    <lineage>
        <taxon>Eukaryota</taxon>
        <taxon>Viridiplantae</taxon>
        <taxon>Streptophyta</taxon>
        <taxon>Embryophyta</taxon>
        <taxon>Tracheophyta</taxon>
        <taxon>Spermatophyta</taxon>
        <taxon>Magnoliopsida</taxon>
        <taxon>eudicotyledons</taxon>
        <taxon>Gunneridae</taxon>
        <taxon>Pentapetalae</taxon>
        <taxon>asterids</taxon>
        <taxon>campanulids</taxon>
        <taxon>Asterales</taxon>
        <taxon>Asteraceae</taxon>
        <taxon>Asteroideae</taxon>
        <taxon>Heliantheae alliance</taxon>
        <taxon>Heliantheae</taxon>
        <taxon>Helianthus</taxon>
    </lineage>
</organism>
<dbReference type="Proteomes" id="UP000215914">
    <property type="component" value="Unassembled WGS sequence"/>
</dbReference>
<feature type="compositionally biased region" description="Low complexity" evidence="1">
    <location>
        <begin position="90"/>
        <end position="105"/>
    </location>
</feature>
<feature type="compositionally biased region" description="Basic and acidic residues" evidence="1">
    <location>
        <begin position="39"/>
        <end position="63"/>
    </location>
</feature>
<reference evidence="2" key="1">
    <citation type="journal article" date="2017" name="Nature">
        <title>The sunflower genome provides insights into oil metabolism, flowering and Asterid evolution.</title>
        <authorList>
            <person name="Badouin H."/>
            <person name="Gouzy J."/>
            <person name="Grassa C.J."/>
            <person name="Murat F."/>
            <person name="Staton S.E."/>
            <person name="Cottret L."/>
            <person name="Lelandais-Briere C."/>
            <person name="Owens G.L."/>
            <person name="Carrere S."/>
            <person name="Mayjonade B."/>
            <person name="Legrand L."/>
            <person name="Gill N."/>
            <person name="Kane N.C."/>
            <person name="Bowers J.E."/>
            <person name="Hubner S."/>
            <person name="Bellec A."/>
            <person name="Berard A."/>
            <person name="Berges H."/>
            <person name="Blanchet N."/>
            <person name="Boniface M.C."/>
            <person name="Brunel D."/>
            <person name="Catrice O."/>
            <person name="Chaidir N."/>
            <person name="Claudel C."/>
            <person name="Donnadieu C."/>
            <person name="Faraut T."/>
            <person name="Fievet G."/>
            <person name="Helmstetter N."/>
            <person name="King M."/>
            <person name="Knapp S.J."/>
            <person name="Lai Z."/>
            <person name="Le Paslier M.C."/>
            <person name="Lippi Y."/>
            <person name="Lorenzon L."/>
            <person name="Mandel J.R."/>
            <person name="Marage G."/>
            <person name="Marchand G."/>
            <person name="Marquand E."/>
            <person name="Bret-Mestries E."/>
            <person name="Morien E."/>
            <person name="Nambeesan S."/>
            <person name="Nguyen T."/>
            <person name="Pegot-Espagnet P."/>
            <person name="Pouilly N."/>
            <person name="Raftis F."/>
            <person name="Sallet E."/>
            <person name="Schiex T."/>
            <person name="Thomas J."/>
            <person name="Vandecasteele C."/>
            <person name="Vares D."/>
            <person name="Vear F."/>
            <person name="Vautrin S."/>
            <person name="Crespi M."/>
            <person name="Mangin B."/>
            <person name="Burke J.M."/>
            <person name="Salse J."/>
            <person name="Munos S."/>
            <person name="Vincourt P."/>
            <person name="Rieseberg L.H."/>
            <person name="Langlade N.B."/>
        </authorList>
    </citation>
    <scope>NUCLEOTIDE SEQUENCE</scope>
    <source>
        <tissue evidence="2">Leaves</tissue>
    </source>
</reference>
<dbReference type="EMBL" id="MNCJ02000323">
    <property type="protein sequence ID" value="KAF5795313.1"/>
    <property type="molecule type" value="Genomic_DNA"/>
</dbReference>
<evidence type="ECO:0000256" key="1">
    <source>
        <dbReference type="SAM" id="MobiDB-lite"/>
    </source>
</evidence>
<proteinExistence type="predicted"/>
<feature type="compositionally biased region" description="Basic and acidic residues" evidence="1">
    <location>
        <begin position="118"/>
        <end position="129"/>
    </location>
</feature>
<evidence type="ECO:0000313" key="3">
    <source>
        <dbReference type="Proteomes" id="UP000215914"/>
    </source>
</evidence>
<sequence>MLEHSFKLFKGHSAKKYQASDPPRKMFGALENRNYEAPTDDKWRHNDSDSDDEAPKLEKMMKDKVKRKRDSSDSSDSDDDEDGGDGGDAGATAASAPGASSAGGDEQADSDYVPLDTETERLKKKETAVLHKKKARKNIGTSSSAQQSVPKEPIQEAAMDPNFGFTAEEASTMVPSPPRSTEP</sequence>